<keyword evidence="1" id="KW-0611">Plant defense</keyword>
<sequence length="434" mass="48738">MLTHRGRLEHFADLEFKNSSLRKLDHPIPELAWSLFGIYPSLSTELYLSTRYFKYSRLGKILQVNSTSLVALHIHQCQNLKSLLEVTMSSNMLLRDFRVSNCQELKFLPEELHNLTKLERMDIHYCDSLVSFPDGGLPTSLESLSIVGCKNLNLIPTGLHNLTKLERMDIHYCDSLVSFLDGGLPTSLESLSIVGCKNLNVIILSVWGLHQLTSLRELTLDGECPNLLPFRNRRHLLLSRHKKRLTSSSTRDLPNLETLSTFPVWLPPTSPTSSSTGDLPNMETLSTFPEWLLPTSPTSSSIGDLPNLETLSTFPEWLLPTSLASSSTGDLPNLETLSTFPEWLPPTSLTSFSIRGLLNLETLSSGLQNLNSLQKLQIENCPKIKFLPGEELLAGLSVLTIWNCPMLQERFIKLTLHPIPLNAGRFLAPWTIMN</sequence>
<dbReference type="GO" id="GO:0006952">
    <property type="term" value="P:defense response"/>
    <property type="evidence" value="ECO:0007669"/>
    <property type="project" value="UniProtKB-KW"/>
</dbReference>
<accession>A0A5J4ZE98</accession>
<dbReference type="Gene3D" id="3.80.10.10">
    <property type="entry name" value="Ribonuclease Inhibitor"/>
    <property type="match status" value="3"/>
</dbReference>
<dbReference type="PANTHER" id="PTHR36766">
    <property type="entry name" value="PLANT BROAD-SPECTRUM MILDEW RESISTANCE PROTEIN RPW8"/>
    <property type="match status" value="1"/>
</dbReference>
<dbReference type="AlphaFoldDB" id="A0A5J4ZE98"/>
<proteinExistence type="predicted"/>
<dbReference type="EMBL" id="CM018052">
    <property type="protein sequence ID" value="KAA8515631.1"/>
    <property type="molecule type" value="Genomic_DNA"/>
</dbReference>
<evidence type="ECO:0000313" key="2">
    <source>
        <dbReference type="EMBL" id="KAA8515631.1"/>
    </source>
</evidence>
<dbReference type="SUPFAM" id="SSF52058">
    <property type="entry name" value="L domain-like"/>
    <property type="match status" value="1"/>
</dbReference>
<organism evidence="2 3">
    <name type="scientific">Nyssa sinensis</name>
    <dbReference type="NCBI Taxonomy" id="561372"/>
    <lineage>
        <taxon>Eukaryota</taxon>
        <taxon>Viridiplantae</taxon>
        <taxon>Streptophyta</taxon>
        <taxon>Embryophyta</taxon>
        <taxon>Tracheophyta</taxon>
        <taxon>Spermatophyta</taxon>
        <taxon>Magnoliopsida</taxon>
        <taxon>eudicotyledons</taxon>
        <taxon>Gunneridae</taxon>
        <taxon>Pentapetalae</taxon>
        <taxon>asterids</taxon>
        <taxon>Cornales</taxon>
        <taxon>Nyssaceae</taxon>
        <taxon>Nyssa</taxon>
    </lineage>
</organism>
<dbReference type="OrthoDB" id="1001123at2759"/>
<keyword evidence="3" id="KW-1185">Reference proteome</keyword>
<name>A0A5J4ZE98_9ASTE</name>
<reference evidence="2 3" key="1">
    <citation type="submission" date="2019-09" db="EMBL/GenBank/DDBJ databases">
        <title>A chromosome-level genome assembly of the Chinese tupelo Nyssa sinensis.</title>
        <authorList>
            <person name="Yang X."/>
            <person name="Kang M."/>
            <person name="Yang Y."/>
            <person name="Xiong H."/>
            <person name="Wang M."/>
            <person name="Zhang Z."/>
            <person name="Wang Z."/>
            <person name="Wu H."/>
            <person name="Ma T."/>
            <person name="Liu J."/>
            <person name="Xi Z."/>
        </authorList>
    </citation>
    <scope>NUCLEOTIDE SEQUENCE [LARGE SCALE GENOMIC DNA]</scope>
    <source>
        <strain evidence="2">J267</strain>
        <tissue evidence="2">Leaf</tissue>
    </source>
</reference>
<protein>
    <submittedName>
        <fullName evidence="2">Uncharacterized protein</fullName>
    </submittedName>
</protein>
<gene>
    <name evidence="2" type="ORF">F0562_018758</name>
</gene>
<dbReference type="PANTHER" id="PTHR36766:SF40">
    <property type="entry name" value="DISEASE RESISTANCE PROTEIN RGA3"/>
    <property type="match status" value="1"/>
</dbReference>
<evidence type="ECO:0000313" key="3">
    <source>
        <dbReference type="Proteomes" id="UP000325577"/>
    </source>
</evidence>
<dbReference type="Proteomes" id="UP000325577">
    <property type="component" value="Linkage Group LG9"/>
</dbReference>
<evidence type="ECO:0000256" key="1">
    <source>
        <dbReference type="ARBA" id="ARBA00022821"/>
    </source>
</evidence>
<dbReference type="InterPro" id="IPR032675">
    <property type="entry name" value="LRR_dom_sf"/>
</dbReference>